<dbReference type="Proteomes" id="UP000824988">
    <property type="component" value="Chromosome"/>
</dbReference>
<sequence length="94" mass="10481">MPSLEDVAAIPDDQLRKALYQALVDLAMRYAMYDSLHQQFVAMERDSNALRQLVTLWQAGQIGYVGQVLGQLAGMVPHTQDGRALTETDPARLH</sequence>
<keyword evidence="2" id="KW-1185">Reference proteome</keyword>
<protein>
    <submittedName>
        <fullName evidence="1">Uncharacterized protein</fullName>
    </submittedName>
</protein>
<gene>
    <name evidence="1" type="ORF">MoryE10_03310</name>
</gene>
<dbReference type="AlphaFoldDB" id="A0A8D4VL16"/>
<evidence type="ECO:0000313" key="2">
    <source>
        <dbReference type="Proteomes" id="UP000824988"/>
    </source>
</evidence>
<dbReference type="EMBL" id="AP019782">
    <property type="protein sequence ID" value="BBL69725.1"/>
    <property type="molecule type" value="Genomic_DNA"/>
</dbReference>
<organism evidence="1 2">
    <name type="scientific">Methylogaea oryzae</name>
    <dbReference type="NCBI Taxonomy" id="1295382"/>
    <lineage>
        <taxon>Bacteria</taxon>
        <taxon>Pseudomonadati</taxon>
        <taxon>Pseudomonadota</taxon>
        <taxon>Gammaproteobacteria</taxon>
        <taxon>Methylococcales</taxon>
        <taxon>Methylococcaceae</taxon>
        <taxon>Methylogaea</taxon>
    </lineage>
</organism>
<reference evidence="1" key="1">
    <citation type="submission" date="2019-06" db="EMBL/GenBank/DDBJ databases">
        <title>Complete genome sequence of Methylogaea oryzae strain JCM16910.</title>
        <authorList>
            <person name="Asakawa S."/>
        </authorList>
    </citation>
    <scope>NUCLEOTIDE SEQUENCE</scope>
    <source>
        <strain evidence="1">E10</strain>
    </source>
</reference>
<evidence type="ECO:0000313" key="1">
    <source>
        <dbReference type="EMBL" id="BBL69725.1"/>
    </source>
</evidence>
<name>A0A8D4VL16_9GAMM</name>
<dbReference type="KEGG" id="moz:MoryE10_03310"/>
<accession>A0A8D4VL16</accession>
<proteinExistence type="predicted"/>